<name>A0A519BFH8_ACIG2</name>
<evidence type="ECO:0000313" key="2">
    <source>
        <dbReference type="Proteomes" id="UP000316562"/>
    </source>
</evidence>
<reference evidence="1 2" key="1">
    <citation type="journal article" date="2019" name="ISME J.">
        <title>Insights into ecological role of a new deltaproteobacterial order Candidatus Acidulodesulfobacterales by metagenomics and metatranscriptomics.</title>
        <authorList>
            <person name="Tan S."/>
            <person name="Liu J."/>
            <person name="Fang Y."/>
            <person name="Hedlund B.P."/>
            <person name="Lian Z.H."/>
            <person name="Huang L.Y."/>
            <person name="Li J.T."/>
            <person name="Huang L.N."/>
            <person name="Li W.J."/>
            <person name="Jiang H.C."/>
            <person name="Dong H.L."/>
            <person name="Shu W.S."/>
        </authorList>
    </citation>
    <scope>NUCLEOTIDE SEQUENCE [LARGE SCALE GENOMIC DNA]</scope>
    <source>
        <strain evidence="1">AP2</strain>
    </source>
</reference>
<organism evidence="1 2">
    <name type="scientific">Acididesulfobacter guangdongensis</name>
    <dbReference type="NCBI Taxonomy" id="2597225"/>
    <lineage>
        <taxon>Bacteria</taxon>
        <taxon>Deltaproteobacteria</taxon>
        <taxon>Candidatus Acidulodesulfobacterales</taxon>
        <taxon>Candidatus Acididesulfobacter</taxon>
    </lineage>
</organism>
<dbReference type="EMBL" id="SGBC01000003">
    <property type="protein sequence ID" value="RZD16022.1"/>
    <property type="molecule type" value="Genomic_DNA"/>
</dbReference>
<sequence>MINTEKLEKILKKKKDKIPALLEVLRLTGKLCIIDDDVLDNAINTAIDKVLNLLKLQSQSKRTTGYILTAGDYKSLGIFENHLKKLRRKSKESPRLESLIKLMPKLYLIKQERNLNFAELKKYAEKKYKINCSRTYFLKIYKKINN</sequence>
<dbReference type="Proteomes" id="UP000316562">
    <property type="component" value="Unassembled WGS sequence"/>
</dbReference>
<proteinExistence type="predicted"/>
<accession>A0A519BFH8</accession>
<protein>
    <submittedName>
        <fullName evidence="1">Uncharacterized protein</fullName>
    </submittedName>
</protein>
<gene>
    <name evidence="1" type="ORF">EVJ46_07450</name>
</gene>
<dbReference type="AlphaFoldDB" id="A0A519BFH8"/>
<comment type="caution">
    <text evidence="1">The sequence shown here is derived from an EMBL/GenBank/DDBJ whole genome shotgun (WGS) entry which is preliminary data.</text>
</comment>
<evidence type="ECO:0000313" key="1">
    <source>
        <dbReference type="EMBL" id="RZD16022.1"/>
    </source>
</evidence>